<evidence type="ECO:0000313" key="3">
    <source>
        <dbReference type="Proteomes" id="UP000593561"/>
    </source>
</evidence>
<dbReference type="EMBL" id="JABFAC010000007">
    <property type="protein sequence ID" value="MBA0619391.1"/>
    <property type="molecule type" value="Genomic_DNA"/>
</dbReference>
<proteinExistence type="predicted"/>
<dbReference type="AlphaFoldDB" id="A0A7J8RZW9"/>
<comment type="caution">
    <text evidence="2">The sequence shown here is derived from an EMBL/GenBank/DDBJ whole genome shotgun (WGS) entry which is preliminary data.</text>
</comment>
<sequence length="100" mass="11318">AAYVEVRLLGLCWKLLDFRVSVNWVFGLVGFGFGFVQIIKKDVESSIIRSSIDYKIDAKLQELTSQATTKPMEIWKEGICKSLSNRNGIPLSSKFNVLYV</sequence>
<organism evidence="2 3">
    <name type="scientific">Gossypium davidsonii</name>
    <name type="common">Davidson's cotton</name>
    <name type="synonym">Gossypium klotzschianum subsp. davidsonii</name>
    <dbReference type="NCBI Taxonomy" id="34287"/>
    <lineage>
        <taxon>Eukaryota</taxon>
        <taxon>Viridiplantae</taxon>
        <taxon>Streptophyta</taxon>
        <taxon>Embryophyta</taxon>
        <taxon>Tracheophyta</taxon>
        <taxon>Spermatophyta</taxon>
        <taxon>Magnoliopsida</taxon>
        <taxon>eudicotyledons</taxon>
        <taxon>Gunneridae</taxon>
        <taxon>Pentapetalae</taxon>
        <taxon>rosids</taxon>
        <taxon>malvids</taxon>
        <taxon>Malvales</taxon>
        <taxon>Malvaceae</taxon>
        <taxon>Malvoideae</taxon>
        <taxon>Gossypium</taxon>
    </lineage>
</organism>
<keyword evidence="1" id="KW-1133">Transmembrane helix</keyword>
<gene>
    <name evidence="2" type="ORF">Godav_028573</name>
</gene>
<evidence type="ECO:0000313" key="2">
    <source>
        <dbReference type="EMBL" id="MBA0619391.1"/>
    </source>
</evidence>
<accession>A0A7J8RZW9</accession>
<name>A0A7J8RZW9_GOSDV</name>
<keyword evidence="1" id="KW-0812">Transmembrane</keyword>
<dbReference type="Proteomes" id="UP000593561">
    <property type="component" value="Unassembled WGS sequence"/>
</dbReference>
<reference evidence="2 3" key="1">
    <citation type="journal article" date="2019" name="Genome Biol. Evol.">
        <title>Insights into the evolution of the New World diploid cottons (Gossypium, subgenus Houzingenia) based on genome sequencing.</title>
        <authorList>
            <person name="Grover C.E."/>
            <person name="Arick M.A. 2nd"/>
            <person name="Thrash A."/>
            <person name="Conover J.L."/>
            <person name="Sanders W.S."/>
            <person name="Peterson D.G."/>
            <person name="Frelichowski J.E."/>
            <person name="Scheffler J.A."/>
            <person name="Scheffler B.E."/>
            <person name="Wendel J.F."/>
        </authorList>
    </citation>
    <scope>NUCLEOTIDE SEQUENCE [LARGE SCALE GENOMIC DNA]</scope>
    <source>
        <strain evidence="2">27</strain>
        <tissue evidence="2">Leaf</tissue>
    </source>
</reference>
<feature type="transmembrane region" description="Helical" evidence="1">
    <location>
        <begin position="20"/>
        <end position="39"/>
    </location>
</feature>
<keyword evidence="3" id="KW-1185">Reference proteome</keyword>
<evidence type="ECO:0000256" key="1">
    <source>
        <dbReference type="SAM" id="Phobius"/>
    </source>
</evidence>
<keyword evidence="1" id="KW-0472">Membrane</keyword>
<protein>
    <submittedName>
        <fullName evidence="2">Uncharacterized protein</fullName>
    </submittedName>
</protein>
<feature type="non-terminal residue" evidence="2">
    <location>
        <position position="100"/>
    </location>
</feature>